<accession>A0A6C0D197</accession>
<name>A0A6C0D197_9ZZZZ</name>
<proteinExistence type="predicted"/>
<dbReference type="AlphaFoldDB" id="A0A6C0D197"/>
<organism evidence="1">
    <name type="scientific">viral metagenome</name>
    <dbReference type="NCBI Taxonomy" id="1070528"/>
    <lineage>
        <taxon>unclassified sequences</taxon>
        <taxon>metagenomes</taxon>
        <taxon>organismal metagenomes</taxon>
    </lineage>
</organism>
<dbReference type="InterPro" id="IPR036098">
    <property type="entry name" value="Thymidylate_synthase_ThyX_sf"/>
</dbReference>
<dbReference type="CDD" id="cd20175">
    <property type="entry name" value="ThyX"/>
    <property type="match status" value="1"/>
</dbReference>
<dbReference type="Pfam" id="PF02511">
    <property type="entry name" value="Thy1"/>
    <property type="match status" value="1"/>
</dbReference>
<dbReference type="NCBIfam" id="TIGR02170">
    <property type="entry name" value="thyX"/>
    <property type="match status" value="1"/>
</dbReference>
<dbReference type="GO" id="GO:0006231">
    <property type="term" value="P:dTMP biosynthetic process"/>
    <property type="evidence" value="ECO:0007669"/>
    <property type="project" value="InterPro"/>
</dbReference>
<dbReference type="SUPFAM" id="SSF69796">
    <property type="entry name" value="Thymidylate synthase-complementing protein Thy1"/>
    <property type="match status" value="1"/>
</dbReference>
<dbReference type="PANTHER" id="PTHR34934">
    <property type="entry name" value="FLAVIN-DEPENDENT THYMIDYLATE SYNTHASE"/>
    <property type="match status" value="1"/>
</dbReference>
<dbReference type="EMBL" id="MN739520">
    <property type="protein sequence ID" value="QHT10331.1"/>
    <property type="molecule type" value="Genomic_DNA"/>
</dbReference>
<dbReference type="GO" id="GO:0004799">
    <property type="term" value="F:thymidylate synthase activity"/>
    <property type="evidence" value="ECO:0007669"/>
    <property type="project" value="TreeGrafter"/>
</dbReference>
<sequence length="220" mass="25941">MEFNKARVVSYSTMQIEDNGSIKNLNLLEQVAYCARVSNPENQNNHLTSEKLCKYLLKHHHYSPFEMVNICVEIETTRDISRQIIRHRSFSFQEFSQRYALATNFTTRECRLQHPTNRQMSLVAGADNKELSEKFASLQQELIQKEKEYYDFCIYNNIAKEQSRVILSEGLTKTKLYMNGTLRSWIHYLNVRTNKDDTQAEHVDLALKIKEEIHKIFPLE</sequence>
<evidence type="ECO:0000313" key="1">
    <source>
        <dbReference type="EMBL" id="QHT10331.1"/>
    </source>
</evidence>
<dbReference type="Gene3D" id="1.20.5.3070">
    <property type="match status" value="1"/>
</dbReference>
<dbReference type="GO" id="GO:0050797">
    <property type="term" value="F:thymidylate synthase (FAD) activity"/>
    <property type="evidence" value="ECO:0007669"/>
    <property type="project" value="InterPro"/>
</dbReference>
<reference evidence="1" key="1">
    <citation type="journal article" date="2020" name="Nature">
        <title>Giant virus diversity and host interactions through global metagenomics.</title>
        <authorList>
            <person name="Schulz F."/>
            <person name="Roux S."/>
            <person name="Paez-Espino D."/>
            <person name="Jungbluth S."/>
            <person name="Walsh D.A."/>
            <person name="Denef V.J."/>
            <person name="McMahon K.D."/>
            <person name="Konstantinidis K.T."/>
            <person name="Eloe-Fadrosh E.A."/>
            <person name="Kyrpides N.C."/>
            <person name="Woyke T."/>
        </authorList>
    </citation>
    <scope>NUCLEOTIDE SEQUENCE</scope>
    <source>
        <strain evidence="1">GVMAG-M-3300023174-107</strain>
    </source>
</reference>
<dbReference type="GO" id="GO:0050660">
    <property type="term" value="F:flavin adenine dinucleotide binding"/>
    <property type="evidence" value="ECO:0007669"/>
    <property type="project" value="InterPro"/>
</dbReference>
<dbReference type="Gene3D" id="3.30.1360.170">
    <property type="match status" value="1"/>
</dbReference>
<dbReference type="PROSITE" id="PS51331">
    <property type="entry name" value="THYX"/>
    <property type="match status" value="1"/>
</dbReference>
<dbReference type="GO" id="GO:0070402">
    <property type="term" value="F:NADPH binding"/>
    <property type="evidence" value="ECO:0007669"/>
    <property type="project" value="TreeGrafter"/>
</dbReference>
<dbReference type="InterPro" id="IPR003669">
    <property type="entry name" value="Thymidylate_synthase_ThyX"/>
</dbReference>
<protein>
    <recommendedName>
        <fullName evidence="2">Thymidylate synthase</fullName>
    </recommendedName>
</protein>
<evidence type="ECO:0008006" key="2">
    <source>
        <dbReference type="Google" id="ProtNLM"/>
    </source>
</evidence>
<dbReference type="PANTHER" id="PTHR34934:SF1">
    <property type="entry name" value="FLAVIN-DEPENDENT THYMIDYLATE SYNTHASE"/>
    <property type="match status" value="1"/>
</dbReference>